<dbReference type="PANTHER" id="PTHR43537:SF5">
    <property type="entry name" value="UXU OPERON TRANSCRIPTIONAL REGULATOR"/>
    <property type="match status" value="1"/>
</dbReference>
<dbReference type="InterPro" id="IPR036388">
    <property type="entry name" value="WH-like_DNA-bd_sf"/>
</dbReference>
<dbReference type="Pfam" id="PF07729">
    <property type="entry name" value="FCD"/>
    <property type="match status" value="1"/>
</dbReference>
<dbReference type="Gene3D" id="1.10.10.10">
    <property type="entry name" value="Winged helix-like DNA-binding domain superfamily/Winged helix DNA-binding domain"/>
    <property type="match status" value="1"/>
</dbReference>
<evidence type="ECO:0000256" key="3">
    <source>
        <dbReference type="ARBA" id="ARBA00023163"/>
    </source>
</evidence>
<dbReference type="PANTHER" id="PTHR43537">
    <property type="entry name" value="TRANSCRIPTIONAL REGULATOR, GNTR FAMILY"/>
    <property type="match status" value="1"/>
</dbReference>
<keyword evidence="3" id="KW-0804">Transcription</keyword>
<evidence type="ECO:0000256" key="1">
    <source>
        <dbReference type="ARBA" id="ARBA00023015"/>
    </source>
</evidence>
<evidence type="ECO:0000256" key="4">
    <source>
        <dbReference type="SAM" id="MobiDB-lite"/>
    </source>
</evidence>
<gene>
    <name evidence="6" type="ORF">HZZ13_08340</name>
</gene>
<dbReference type="InterPro" id="IPR000524">
    <property type="entry name" value="Tscrpt_reg_HTH_GntR"/>
</dbReference>
<keyword evidence="2" id="KW-0238">DNA-binding</keyword>
<dbReference type="EMBL" id="JACCHP010000004">
    <property type="protein sequence ID" value="MBH5397801.1"/>
    <property type="molecule type" value="Genomic_DNA"/>
</dbReference>
<dbReference type="InterPro" id="IPR036390">
    <property type="entry name" value="WH_DNA-bd_sf"/>
</dbReference>
<evidence type="ECO:0000313" key="7">
    <source>
        <dbReference type="Proteomes" id="UP000807370"/>
    </source>
</evidence>
<accession>A0ABS0PKT8</accession>
<feature type="region of interest" description="Disordered" evidence="4">
    <location>
        <begin position="1"/>
        <end position="32"/>
    </location>
</feature>
<protein>
    <submittedName>
        <fullName evidence="6">GntR family transcriptional regulator</fullName>
    </submittedName>
</protein>
<dbReference type="PROSITE" id="PS50949">
    <property type="entry name" value="HTH_GNTR"/>
    <property type="match status" value="1"/>
</dbReference>
<feature type="domain" description="HTH gntR-type" evidence="5">
    <location>
        <begin position="35"/>
        <end position="102"/>
    </location>
</feature>
<dbReference type="InterPro" id="IPR011711">
    <property type="entry name" value="GntR_C"/>
</dbReference>
<organism evidence="6 7">
    <name type="scientific">Bradyrhizobium agreste</name>
    <dbReference type="NCBI Taxonomy" id="2751811"/>
    <lineage>
        <taxon>Bacteria</taxon>
        <taxon>Pseudomonadati</taxon>
        <taxon>Pseudomonadota</taxon>
        <taxon>Alphaproteobacteria</taxon>
        <taxon>Hyphomicrobiales</taxon>
        <taxon>Nitrobacteraceae</taxon>
        <taxon>Bradyrhizobium</taxon>
    </lineage>
</organism>
<dbReference type="RefSeq" id="WP_197959152.1">
    <property type="nucleotide sequence ID" value="NZ_JACCHP010000004.1"/>
</dbReference>
<reference evidence="6 7" key="1">
    <citation type="submission" date="2020-07" db="EMBL/GenBank/DDBJ databases">
        <title>Bradyrhizobium diversity isolated from nodules of indigenous legumes of Western Australia.</title>
        <authorList>
            <person name="Klepa M.S."/>
        </authorList>
    </citation>
    <scope>NUCLEOTIDE SEQUENCE [LARGE SCALE GENOMIC DNA]</scope>
    <source>
        <strain evidence="6 7">CNPSo 4010</strain>
    </source>
</reference>
<evidence type="ECO:0000259" key="5">
    <source>
        <dbReference type="PROSITE" id="PS50949"/>
    </source>
</evidence>
<keyword evidence="1" id="KW-0805">Transcription regulation</keyword>
<evidence type="ECO:0000256" key="2">
    <source>
        <dbReference type="ARBA" id="ARBA00023125"/>
    </source>
</evidence>
<comment type="caution">
    <text evidence="6">The sequence shown here is derived from an EMBL/GenBank/DDBJ whole genome shotgun (WGS) entry which is preliminary data.</text>
</comment>
<dbReference type="Gene3D" id="1.20.120.530">
    <property type="entry name" value="GntR ligand-binding domain-like"/>
    <property type="match status" value="1"/>
</dbReference>
<dbReference type="SUPFAM" id="SSF48008">
    <property type="entry name" value="GntR ligand-binding domain-like"/>
    <property type="match status" value="1"/>
</dbReference>
<dbReference type="Proteomes" id="UP000807370">
    <property type="component" value="Unassembled WGS sequence"/>
</dbReference>
<keyword evidence="7" id="KW-1185">Reference proteome</keyword>
<evidence type="ECO:0000313" key="6">
    <source>
        <dbReference type="EMBL" id="MBH5397801.1"/>
    </source>
</evidence>
<dbReference type="SMART" id="SM00345">
    <property type="entry name" value="HTH_GNTR"/>
    <property type="match status" value="1"/>
</dbReference>
<sequence>MTIKPRRNSPERKAVKPKIPTSGRSAAAPARGVRPNQADVAYSRLRELILAGSIAPGSFVLELEAAAKLGMSRTPVREAMVRLRAEGIVEIRARHGMRVLPVSADDMREIYEVITSLESTAAGLVAKRGIDTNALSSLNEAVKAMDSALERDDLERWAQADEDFHRTLINSCGNGRLIQTVDQFWSQAHRARLLTLRLRPKPTQSNREHAALVKAIAKGDAEAAVRIHQEHRERAGRLLTDLLRKIG</sequence>
<proteinExistence type="predicted"/>
<dbReference type="CDD" id="cd07377">
    <property type="entry name" value="WHTH_GntR"/>
    <property type="match status" value="1"/>
</dbReference>
<dbReference type="Pfam" id="PF00392">
    <property type="entry name" value="GntR"/>
    <property type="match status" value="1"/>
</dbReference>
<dbReference type="SUPFAM" id="SSF46785">
    <property type="entry name" value="Winged helix' DNA-binding domain"/>
    <property type="match status" value="1"/>
</dbReference>
<dbReference type="SMART" id="SM00895">
    <property type="entry name" value="FCD"/>
    <property type="match status" value="1"/>
</dbReference>
<name>A0ABS0PKT8_9BRAD</name>
<dbReference type="InterPro" id="IPR008920">
    <property type="entry name" value="TF_FadR/GntR_C"/>
</dbReference>